<dbReference type="InterPro" id="IPR000086">
    <property type="entry name" value="NUDIX_hydrolase_dom"/>
</dbReference>
<dbReference type="SUPFAM" id="SSF55811">
    <property type="entry name" value="Nudix"/>
    <property type="match status" value="1"/>
</dbReference>
<evidence type="ECO:0000256" key="5">
    <source>
        <dbReference type="ARBA" id="ARBA00022842"/>
    </source>
</evidence>
<accession>A0ABT1NRP1</accession>
<feature type="region of interest" description="Disordered" evidence="7">
    <location>
        <begin position="196"/>
        <end position="220"/>
    </location>
</feature>
<organism evidence="9 10">
    <name type="scientific">Arthrobacter jinronghuae</name>
    <dbReference type="NCBI Taxonomy" id="2964609"/>
    <lineage>
        <taxon>Bacteria</taxon>
        <taxon>Bacillati</taxon>
        <taxon>Actinomycetota</taxon>
        <taxon>Actinomycetes</taxon>
        <taxon>Micrococcales</taxon>
        <taxon>Micrococcaceae</taxon>
        <taxon>Arthrobacter</taxon>
    </lineage>
</organism>
<dbReference type="Gene3D" id="3.90.79.10">
    <property type="entry name" value="Nucleoside Triphosphate Pyrophosphohydrolase"/>
    <property type="match status" value="2"/>
</dbReference>
<comment type="cofactor">
    <cofactor evidence="2">
        <name>Mg(2+)</name>
        <dbReference type="ChEBI" id="CHEBI:18420"/>
    </cofactor>
</comment>
<gene>
    <name evidence="9" type="ORF">NNX28_07465</name>
</gene>
<comment type="cofactor">
    <cofactor evidence="1">
        <name>Mn(2+)</name>
        <dbReference type="ChEBI" id="CHEBI:29035"/>
    </cofactor>
</comment>
<keyword evidence="4 9" id="KW-0378">Hydrolase</keyword>
<dbReference type="InterPro" id="IPR015797">
    <property type="entry name" value="NUDIX_hydrolase-like_dom_sf"/>
</dbReference>
<dbReference type="Pfam" id="PF00293">
    <property type="entry name" value="NUDIX"/>
    <property type="match status" value="1"/>
</dbReference>
<reference evidence="9 10" key="1">
    <citation type="submission" date="2022-07" db="EMBL/GenBank/DDBJ databases">
        <title>Novel species in genus Arthrobacter.</title>
        <authorList>
            <person name="Liu Y."/>
        </authorList>
    </citation>
    <scope>NUCLEOTIDE SEQUENCE [LARGE SCALE GENOMIC DNA]</scope>
    <source>
        <strain evidence="10">zg-Y859</strain>
    </source>
</reference>
<evidence type="ECO:0000256" key="6">
    <source>
        <dbReference type="ARBA" id="ARBA00023211"/>
    </source>
</evidence>
<sequence length="236" mass="25133">MSELTGTAATVVLLRDSDAGPEVLLLERPTAGSFGGAWVFPGGRVDAEDRVEGEPEAAAALRAGVRETAEETGLVLPAADLVPLSCWIPPENIPRRYQTWFFAAKAPDGNIRLNPGELLNHLWLLPAEALDRHRNGLMQLVAPTWVTLHSLTSDTSAAAALARIAGAEPETFRTRPLSGYEPATVLAWAGDEEYDGAGGASGAAVGGSSAPTSDPSLPARHRLVMDKTSWRYERTR</sequence>
<dbReference type="CDD" id="cd18870">
    <property type="entry name" value="NUDIX_AcylCoAdiphos_Nudt19"/>
    <property type="match status" value="1"/>
</dbReference>
<comment type="caution">
    <text evidence="9">The sequence shown here is derived from an EMBL/GenBank/DDBJ whole genome shotgun (WGS) entry which is preliminary data.</text>
</comment>
<feature type="domain" description="Nudix hydrolase" evidence="8">
    <location>
        <begin position="4"/>
        <end position="147"/>
    </location>
</feature>
<evidence type="ECO:0000313" key="9">
    <source>
        <dbReference type="EMBL" id="MCQ1949767.1"/>
    </source>
</evidence>
<dbReference type="PROSITE" id="PS51462">
    <property type="entry name" value="NUDIX"/>
    <property type="match status" value="1"/>
</dbReference>
<keyword evidence="6" id="KW-0464">Manganese</keyword>
<evidence type="ECO:0000256" key="4">
    <source>
        <dbReference type="ARBA" id="ARBA00022801"/>
    </source>
</evidence>
<protein>
    <submittedName>
        <fullName evidence="9">NUDIX hydrolase</fullName>
    </submittedName>
</protein>
<dbReference type="InterPro" id="IPR039121">
    <property type="entry name" value="NUDT19"/>
</dbReference>
<dbReference type="PANTHER" id="PTHR12318">
    <property type="entry name" value="TESTOSTERONE-REGULATED PROTEIN RP2"/>
    <property type="match status" value="1"/>
</dbReference>
<dbReference type="EMBL" id="JANFLP010000008">
    <property type="protein sequence ID" value="MCQ1949767.1"/>
    <property type="molecule type" value="Genomic_DNA"/>
</dbReference>
<evidence type="ECO:0000256" key="2">
    <source>
        <dbReference type="ARBA" id="ARBA00001946"/>
    </source>
</evidence>
<dbReference type="Proteomes" id="UP001206924">
    <property type="component" value="Unassembled WGS sequence"/>
</dbReference>
<evidence type="ECO:0000256" key="3">
    <source>
        <dbReference type="ARBA" id="ARBA00022723"/>
    </source>
</evidence>
<keyword evidence="5" id="KW-0460">Magnesium</keyword>
<name>A0ABT1NRP1_9MICC</name>
<dbReference type="PANTHER" id="PTHR12318:SF0">
    <property type="entry name" value="ACYL-COENZYME A DIPHOSPHATASE NUDT19"/>
    <property type="match status" value="1"/>
</dbReference>
<keyword evidence="3" id="KW-0479">Metal-binding</keyword>
<evidence type="ECO:0000256" key="1">
    <source>
        <dbReference type="ARBA" id="ARBA00001936"/>
    </source>
</evidence>
<dbReference type="GO" id="GO:0016787">
    <property type="term" value="F:hydrolase activity"/>
    <property type="evidence" value="ECO:0007669"/>
    <property type="project" value="UniProtKB-KW"/>
</dbReference>
<dbReference type="RefSeq" id="WP_255865306.1">
    <property type="nucleotide sequence ID" value="NZ_CP104263.1"/>
</dbReference>
<evidence type="ECO:0000313" key="10">
    <source>
        <dbReference type="Proteomes" id="UP001206924"/>
    </source>
</evidence>
<feature type="compositionally biased region" description="Gly residues" evidence="7">
    <location>
        <begin position="196"/>
        <end position="205"/>
    </location>
</feature>
<keyword evidence="10" id="KW-1185">Reference proteome</keyword>
<evidence type="ECO:0000259" key="8">
    <source>
        <dbReference type="PROSITE" id="PS51462"/>
    </source>
</evidence>
<evidence type="ECO:0000256" key="7">
    <source>
        <dbReference type="SAM" id="MobiDB-lite"/>
    </source>
</evidence>
<proteinExistence type="predicted"/>